<feature type="region of interest" description="Disordered" evidence="1">
    <location>
        <begin position="133"/>
        <end position="172"/>
    </location>
</feature>
<keyword evidence="3" id="KW-1185">Reference proteome</keyword>
<organism evidence="2 3">
    <name type="scientific">Trematosphaeria pertusa</name>
    <dbReference type="NCBI Taxonomy" id="390896"/>
    <lineage>
        <taxon>Eukaryota</taxon>
        <taxon>Fungi</taxon>
        <taxon>Dikarya</taxon>
        <taxon>Ascomycota</taxon>
        <taxon>Pezizomycotina</taxon>
        <taxon>Dothideomycetes</taxon>
        <taxon>Pleosporomycetidae</taxon>
        <taxon>Pleosporales</taxon>
        <taxon>Massarineae</taxon>
        <taxon>Trematosphaeriaceae</taxon>
        <taxon>Trematosphaeria</taxon>
    </lineage>
</organism>
<dbReference type="EMBL" id="ML987190">
    <property type="protein sequence ID" value="KAF2255027.1"/>
    <property type="molecule type" value="Genomic_DNA"/>
</dbReference>
<evidence type="ECO:0000256" key="1">
    <source>
        <dbReference type="SAM" id="MobiDB-lite"/>
    </source>
</evidence>
<protein>
    <submittedName>
        <fullName evidence="2">Uncharacterized protein</fullName>
    </submittedName>
</protein>
<accession>A0A6A6IYB5</accession>
<sequence length="172" mass="19881">MSWNYAVHQINNSFEQIAQWYREFMHRAEVSFRALSERIEYLEQRQAWQGPSDEQVERVLRKILAERFADAGIQQVENPNVMKEGDYFVKRPGEDSSIPRTIPIDPATLLVDPDAVPSKTYAQTFQMLEKGLGEFPRADVGKPAQRVSDLDKDDSDFKRPQAPTHSTQTKPW</sequence>
<proteinExistence type="predicted"/>
<dbReference type="Proteomes" id="UP000800094">
    <property type="component" value="Unassembled WGS sequence"/>
</dbReference>
<dbReference type="AlphaFoldDB" id="A0A6A6IYB5"/>
<evidence type="ECO:0000313" key="2">
    <source>
        <dbReference type="EMBL" id="KAF2255027.1"/>
    </source>
</evidence>
<dbReference type="RefSeq" id="XP_033690031.1">
    <property type="nucleotide sequence ID" value="XM_033826512.1"/>
</dbReference>
<gene>
    <name evidence="2" type="ORF">BU26DRAFT_500669</name>
</gene>
<evidence type="ECO:0000313" key="3">
    <source>
        <dbReference type="Proteomes" id="UP000800094"/>
    </source>
</evidence>
<dbReference type="OrthoDB" id="3735750at2759"/>
<name>A0A6A6IYB5_9PLEO</name>
<feature type="compositionally biased region" description="Polar residues" evidence="1">
    <location>
        <begin position="163"/>
        <end position="172"/>
    </location>
</feature>
<reference evidence="2" key="1">
    <citation type="journal article" date="2020" name="Stud. Mycol.">
        <title>101 Dothideomycetes genomes: a test case for predicting lifestyles and emergence of pathogens.</title>
        <authorList>
            <person name="Haridas S."/>
            <person name="Albert R."/>
            <person name="Binder M."/>
            <person name="Bloem J."/>
            <person name="Labutti K."/>
            <person name="Salamov A."/>
            <person name="Andreopoulos B."/>
            <person name="Baker S."/>
            <person name="Barry K."/>
            <person name="Bills G."/>
            <person name="Bluhm B."/>
            <person name="Cannon C."/>
            <person name="Castanera R."/>
            <person name="Culley D."/>
            <person name="Daum C."/>
            <person name="Ezra D."/>
            <person name="Gonzalez J."/>
            <person name="Henrissat B."/>
            <person name="Kuo A."/>
            <person name="Liang C."/>
            <person name="Lipzen A."/>
            <person name="Lutzoni F."/>
            <person name="Magnuson J."/>
            <person name="Mondo S."/>
            <person name="Nolan M."/>
            <person name="Ohm R."/>
            <person name="Pangilinan J."/>
            <person name="Park H.-J."/>
            <person name="Ramirez L."/>
            <person name="Alfaro M."/>
            <person name="Sun H."/>
            <person name="Tritt A."/>
            <person name="Yoshinaga Y."/>
            <person name="Zwiers L.-H."/>
            <person name="Turgeon B."/>
            <person name="Goodwin S."/>
            <person name="Spatafora J."/>
            <person name="Crous P."/>
            <person name="Grigoriev I."/>
        </authorList>
    </citation>
    <scope>NUCLEOTIDE SEQUENCE</scope>
    <source>
        <strain evidence="2">CBS 122368</strain>
    </source>
</reference>
<dbReference type="GeneID" id="54579842"/>